<evidence type="ECO:0000256" key="4">
    <source>
        <dbReference type="ARBA" id="ARBA00022860"/>
    </source>
</evidence>
<sequence length="1066" mass="123803">MSISLEIENMNAAIGATRQPSSTSSPATTAMTTTPCHPIVNLITKAIIQNFGSGSISPPTVQVHDLTVWHKNRSAIGPKRHAARLIKKQCHSTPSTGHVKYSCAIYDLDLKGKVVKRVLGTYSTYAKASKACERACTLRDNPSLGKQGFSNSTKRRQSNKHMFQRKVLSKHEHGDTAGQPTHLNVFVVSKKFCGMTHRDRVKFVYDTILPVFCTDCEHSECILFASSRLNKYGTVGEHVLSLRHFMHLRSSLCSHLLFDLRTPNQYGFLADDIVPVTDNQVGSLDQFIHQLIQPSILREIVSQPASTNASRRENDNPFGHFFHDMKKDAKNLVMSEYKTNLNMISGDKRVLEKNSYLRNVVRAGHVKVVANELLSMEKETIKSDVRNKSFIAQLGDKSIWQMPSAQNSNGDEIMMQYDLLMSRITHHVLRIQRLYRARYFHRTQREWYNQHRAALLLQCAWKGFCGRCDVQLLRGQLALAPGIIQKVWRGYRGRCKAKQLRAVLTGIALKMQPIIRGVIGRKYFSWLISNRDFATAIQRIARGFASRRKVDHLKFVKLAVLHKASAVRIQMCARMWMSKVVFDKRKWHVLVVIPSVLMIQSHWQKYIARIICTAKRRTRNAIVRIQAWIRGFISKRHNNFFVEKRHRRICAIKIQSHARRWIAKEIFRRAMARKYRKFVVIPSAVMIQARYRCYVHEHALLQRKLKWKSAILIQNAYRRLTQVRLLERLRHQEHCRLLNLFATKVQANYRGYRARYLFENMKTTEISRRVYACRVILRAWIRHKNISQSRALNNMWMLSRGKAALVSIAEEKEETIIDLQQVSYDIELRRKFIDDTGLKIKETKTFIEQACARKELVQLELSSLYKDAQSGDRSSLLEDEQFVLSNRISMARQHLQKSKIQLGRIKEELHALLLEQIDIQMGLDGICVLEIDEHEWIRRFEVQKAAKAKDEDKRRRIRHEINKWKAKYICRNGVYKECDAIANSKQSDLKERSLEQLSSVSFAKEQTLLNDEILAKRHLTEEGRHAAYKTLARQNFEENAIKRNTFDNITSATLVILKDRWKNDKC</sequence>
<keyword evidence="3" id="KW-0677">Repeat</keyword>
<evidence type="ECO:0000313" key="5">
    <source>
        <dbReference type="EMBL" id="CAD9585268.1"/>
    </source>
</evidence>
<dbReference type="PANTHER" id="PTHR22706">
    <property type="entry name" value="ASSEMBLY FACTOR FOR SPINDLE MICROTUBULES"/>
    <property type="match status" value="1"/>
</dbReference>
<dbReference type="SMART" id="SM00015">
    <property type="entry name" value="IQ"/>
    <property type="match status" value="10"/>
</dbReference>
<reference evidence="5" key="1">
    <citation type="submission" date="2021-01" db="EMBL/GenBank/DDBJ databases">
        <authorList>
            <person name="Corre E."/>
            <person name="Pelletier E."/>
            <person name="Niang G."/>
            <person name="Scheremetjew M."/>
            <person name="Finn R."/>
            <person name="Kale V."/>
            <person name="Holt S."/>
            <person name="Cochrane G."/>
            <person name="Meng A."/>
            <person name="Brown T."/>
            <person name="Cohen L."/>
        </authorList>
    </citation>
    <scope>NUCLEOTIDE SEQUENCE</scope>
    <source>
        <strain evidence="5">B650</strain>
    </source>
</reference>
<dbReference type="PROSITE" id="PS50096">
    <property type="entry name" value="IQ"/>
    <property type="match status" value="5"/>
</dbReference>
<dbReference type="GO" id="GO:0005737">
    <property type="term" value="C:cytoplasm"/>
    <property type="evidence" value="ECO:0007669"/>
    <property type="project" value="UniProtKB-SubCell"/>
</dbReference>
<dbReference type="AlphaFoldDB" id="A0A7S2KUG7"/>
<dbReference type="Pfam" id="PF00612">
    <property type="entry name" value="IQ"/>
    <property type="match status" value="2"/>
</dbReference>
<dbReference type="Gene3D" id="1.20.5.190">
    <property type="match status" value="1"/>
</dbReference>
<dbReference type="GO" id="GO:0007051">
    <property type="term" value="P:spindle organization"/>
    <property type="evidence" value="ECO:0007669"/>
    <property type="project" value="TreeGrafter"/>
</dbReference>
<dbReference type="PANTHER" id="PTHR22706:SF1">
    <property type="entry name" value="ASSEMBLY FACTOR FOR SPINDLE MICROTUBULES"/>
    <property type="match status" value="1"/>
</dbReference>
<proteinExistence type="predicted"/>
<evidence type="ECO:0000256" key="1">
    <source>
        <dbReference type="ARBA" id="ARBA00004496"/>
    </source>
</evidence>
<dbReference type="InterPro" id="IPR051185">
    <property type="entry name" value="ASPM"/>
</dbReference>
<evidence type="ECO:0000256" key="3">
    <source>
        <dbReference type="ARBA" id="ARBA00022737"/>
    </source>
</evidence>
<protein>
    <submittedName>
        <fullName evidence="5">Uncharacterized protein</fullName>
    </submittedName>
</protein>
<accession>A0A7S2KUG7</accession>
<organism evidence="5">
    <name type="scientific">Leptocylindrus danicus</name>
    <dbReference type="NCBI Taxonomy" id="163516"/>
    <lineage>
        <taxon>Eukaryota</taxon>
        <taxon>Sar</taxon>
        <taxon>Stramenopiles</taxon>
        <taxon>Ochrophyta</taxon>
        <taxon>Bacillariophyta</taxon>
        <taxon>Coscinodiscophyceae</taxon>
        <taxon>Chaetocerotophycidae</taxon>
        <taxon>Leptocylindrales</taxon>
        <taxon>Leptocylindraceae</taxon>
        <taxon>Leptocylindrus</taxon>
    </lineage>
</organism>
<dbReference type="InterPro" id="IPR000048">
    <property type="entry name" value="IQ_motif_EF-hand-BS"/>
</dbReference>
<keyword evidence="2" id="KW-0963">Cytoplasm</keyword>
<dbReference type="GO" id="GO:0000278">
    <property type="term" value="P:mitotic cell cycle"/>
    <property type="evidence" value="ECO:0007669"/>
    <property type="project" value="TreeGrafter"/>
</dbReference>
<dbReference type="GO" id="GO:0051295">
    <property type="term" value="P:establishment of meiotic spindle localization"/>
    <property type="evidence" value="ECO:0007669"/>
    <property type="project" value="TreeGrafter"/>
</dbReference>
<comment type="subcellular location">
    <subcellularLocation>
        <location evidence="1">Cytoplasm</location>
    </subcellularLocation>
</comment>
<dbReference type="GO" id="GO:0000922">
    <property type="term" value="C:spindle pole"/>
    <property type="evidence" value="ECO:0007669"/>
    <property type="project" value="TreeGrafter"/>
</dbReference>
<evidence type="ECO:0000256" key="2">
    <source>
        <dbReference type="ARBA" id="ARBA00022490"/>
    </source>
</evidence>
<dbReference type="EMBL" id="HBGY01017908">
    <property type="protein sequence ID" value="CAD9585268.1"/>
    <property type="molecule type" value="Transcribed_RNA"/>
</dbReference>
<dbReference type="GO" id="GO:0005516">
    <property type="term" value="F:calmodulin binding"/>
    <property type="evidence" value="ECO:0007669"/>
    <property type="project" value="UniProtKB-KW"/>
</dbReference>
<gene>
    <name evidence="5" type="ORF">LDAN0321_LOCUS11561</name>
</gene>
<name>A0A7S2KUG7_9STRA</name>
<keyword evidence="4" id="KW-0112">Calmodulin-binding</keyword>